<protein>
    <recommendedName>
        <fullName evidence="15">C2H2-type domain-containing protein</fullName>
    </recommendedName>
</protein>
<dbReference type="Ensembl" id="ENSEBUT00000006975.1">
    <property type="protein sequence ID" value="ENSEBUP00000006518.1"/>
    <property type="gene ID" value="ENSEBUG00000004314.1"/>
</dbReference>
<dbReference type="AlphaFoldDB" id="A0A8C4PZ80"/>
<dbReference type="GO" id="GO:0045087">
    <property type="term" value="P:innate immune response"/>
    <property type="evidence" value="ECO:0007669"/>
    <property type="project" value="UniProtKB-KW"/>
</dbReference>
<evidence type="ECO:0000256" key="2">
    <source>
        <dbReference type="ARBA" id="ARBA00006991"/>
    </source>
</evidence>
<dbReference type="PROSITE" id="PS00028">
    <property type="entry name" value="ZINC_FINGER_C2H2_1"/>
    <property type="match status" value="2"/>
</dbReference>
<dbReference type="GO" id="GO:0000122">
    <property type="term" value="P:negative regulation of transcription by RNA polymerase II"/>
    <property type="evidence" value="ECO:0007669"/>
    <property type="project" value="UniProtKB-ARBA"/>
</dbReference>
<accession>A0A8C4PZ80</accession>
<feature type="domain" description="C2H2-type" evidence="15">
    <location>
        <begin position="189"/>
        <end position="216"/>
    </location>
</feature>
<dbReference type="FunFam" id="3.30.160.60:FF:000211">
    <property type="entry name" value="PR domain zinc finger protein 1"/>
    <property type="match status" value="1"/>
</dbReference>
<dbReference type="GO" id="GO:0005737">
    <property type="term" value="C:cytoplasm"/>
    <property type="evidence" value="ECO:0007669"/>
    <property type="project" value="TreeGrafter"/>
</dbReference>
<evidence type="ECO:0000256" key="13">
    <source>
        <dbReference type="ARBA" id="ARBA00023242"/>
    </source>
</evidence>
<evidence type="ECO:0000256" key="6">
    <source>
        <dbReference type="ARBA" id="ARBA00022771"/>
    </source>
</evidence>
<keyword evidence="13" id="KW-0539">Nucleus</keyword>
<dbReference type="FunFam" id="3.30.160.60:FF:001506">
    <property type="entry name" value="Zinc finger protein"/>
    <property type="match status" value="1"/>
</dbReference>
<dbReference type="GO" id="GO:0002250">
    <property type="term" value="P:adaptive immune response"/>
    <property type="evidence" value="ECO:0007669"/>
    <property type="project" value="UniProtKB-KW"/>
</dbReference>
<keyword evidence="5" id="KW-0677">Repeat</keyword>
<evidence type="ECO:0000256" key="5">
    <source>
        <dbReference type="ARBA" id="ARBA00022737"/>
    </source>
</evidence>
<dbReference type="SUPFAM" id="SSF57667">
    <property type="entry name" value="beta-beta-alpha zinc fingers"/>
    <property type="match status" value="2"/>
</dbReference>
<evidence type="ECO:0000256" key="9">
    <source>
        <dbReference type="ARBA" id="ARBA00023015"/>
    </source>
</evidence>
<dbReference type="PANTHER" id="PTHR16515:SF59">
    <property type="entry name" value="PR DOMAIN ZINC FINGER PROTEIN 1"/>
    <property type="match status" value="1"/>
</dbReference>
<dbReference type="Proteomes" id="UP000694388">
    <property type="component" value="Unplaced"/>
</dbReference>
<dbReference type="GeneTree" id="ENSGT00940000154798"/>
<keyword evidence="8" id="KW-0391">Immunity</keyword>
<evidence type="ECO:0000256" key="1">
    <source>
        <dbReference type="ARBA" id="ARBA00004123"/>
    </source>
</evidence>
<dbReference type="GO" id="GO:0005634">
    <property type="term" value="C:nucleus"/>
    <property type="evidence" value="ECO:0007669"/>
    <property type="project" value="UniProtKB-SubCell"/>
</dbReference>
<dbReference type="GO" id="GO:0003700">
    <property type="term" value="F:DNA-binding transcription factor activity"/>
    <property type="evidence" value="ECO:0007669"/>
    <property type="project" value="TreeGrafter"/>
</dbReference>
<comment type="similarity">
    <text evidence="2">Belongs to the krueppel C2H2-type zinc-finger protein family.</text>
</comment>
<evidence type="ECO:0000256" key="4">
    <source>
        <dbReference type="ARBA" id="ARBA00022723"/>
    </source>
</evidence>
<feature type="domain" description="C2H2-type" evidence="15">
    <location>
        <begin position="217"/>
        <end position="245"/>
    </location>
</feature>
<comment type="subcellular location">
    <subcellularLocation>
        <location evidence="1">Nucleus</location>
    </subcellularLocation>
</comment>
<dbReference type="SMART" id="SM00355">
    <property type="entry name" value="ZnF_C2H2"/>
    <property type="match status" value="3"/>
</dbReference>
<dbReference type="Pfam" id="PF00096">
    <property type="entry name" value="zf-C2H2"/>
    <property type="match status" value="3"/>
</dbReference>
<organism evidence="16 17">
    <name type="scientific">Eptatretus burgeri</name>
    <name type="common">Inshore hagfish</name>
    <dbReference type="NCBI Taxonomy" id="7764"/>
    <lineage>
        <taxon>Eukaryota</taxon>
        <taxon>Metazoa</taxon>
        <taxon>Chordata</taxon>
        <taxon>Craniata</taxon>
        <taxon>Vertebrata</taxon>
        <taxon>Cyclostomata</taxon>
        <taxon>Myxini</taxon>
        <taxon>Myxiniformes</taxon>
        <taxon>Myxinidae</taxon>
        <taxon>Eptatretinae</taxon>
        <taxon>Eptatretus</taxon>
    </lineage>
</organism>
<evidence type="ECO:0000256" key="3">
    <source>
        <dbReference type="ARBA" id="ARBA00022588"/>
    </source>
</evidence>
<reference evidence="16" key="1">
    <citation type="submission" date="2025-08" db="UniProtKB">
        <authorList>
            <consortium name="Ensembl"/>
        </authorList>
    </citation>
    <scope>IDENTIFICATION</scope>
</reference>
<keyword evidence="11" id="KW-1064">Adaptive immunity</keyword>
<name>A0A8C4PZ80_EPTBU</name>
<dbReference type="GO" id="GO:0045165">
    <property type="term" value="P:cell fate commitment"/>
    <property type="evidence" value="ECO:0007669"/>
    <property type="project" value="TreeGrafter"/>
</dbReference>
<evidence type="ECO:0000256" key="8">
    <source>
        <dbReference type="ARBA" id="ARBA00022859"/>
    </source>
</evidence>
<dbReference type="InterPro" id="IPR036236">
    <property type="entry name" value="Znf_C2H2_sf"/>
</dbReference>
<evidence type="ECO:0000256" key="14">
    <source>
        <dbReference type="PROSITE-ProRule" id="PRU00042"/>
    </source>
</evidence>
<evidence type="ECO:0000256" key="12">
    <source>
        <dbReference type="ARBA" id="ARBA00023163"/>
    </source>
</evidence>
<evidence type="ECO:0000256" key="11">
    <source>
        <dbReference type="ARBA" id="ARBA00023130"/>
    </source>
</evidence>
<evidence type="ECO:0000313" key="16">
    <source>
        <dbReference type="Ensembl" id="ENSEBUP00000006518.1"/>
    </source>
</evidence>
<dbReference type="GO" id="GO:0008270">
    <property type="term" value="F:zinc ion binding"/>
    <property type="evidence" value="ECO:0007669"/>
    <property type="project" value="UniProtKB-KW"/>
</dbReference>
<reference evidence="16" key="2">
    <citation type="submission" date="2025-09" db="UniProtKB">
        <authorList>
            <consortium name="Ensembl"/>
        </authorList>
    </citation>
    <scope>IDENTIFICATION</scope>
</reference>
<dbReference type="PROSITE" id="PS50157">
    <property type="entry name" value="ZINC_FINGER_C2H2_2"/>
    <property type="match status" value="3"/>
</dbReference>
<keyword evidence="9" id="KW-0805">Transcription regulation</keyword>
<dbReference type="GO" id="GO:0000978">
    <property type="term" value="F:RNA polymerase II cis-regulatory region sequence-specific DNA binding"/>
    <property type="evidence" value="ECO:0007669"/>
    <property type="project" value="TreeGrafter"/>
</dbReference>
<evidence type="ECO:0000256" key="7">
    <source>
        <dbReference type="ARBA" id="ARBA00022833"/>
    </source>
</evidence>
<keyword evidence="7" id="KW-0862">Zinc</keyword>
<keyword evidence="6 14" id="KW-0863">Zinc-finger</keyword>
<evidence type="ECO:0000256" key="10">
    <source>
        <dbReference type="ARBA" id="ARBA00023125"/>
    </source>
</evidence>
<evidence type="ECO:0000313" key="17">
    <source>
        <dbReference type="Proteomes" id="UP000694388"/>
    </source>
</evidence>
<keyword evidence="12" id="KW-0804">Transcription</keyword>
<dbReference type="InterPro" id="IPR050331">
    <property type="entry name" value="Zinc_finger"/>
</dbReference>
<dbReference type="PANTHER" id="PTHR16515">
    <property type="entry name" value="PR DOMAIN ZINC FINGER PROTEIN"/>
    <property type="match status" value="1"/>
</dbReference>
<keyword evidence="3" id="KW-0399">Innate immunity</keyword>
<dbReference type="InterPro" id="IPR013087">
    <property type="entry name" value="Znf_C2H2_type"/>
</dbReference>
<keyword evidence="10" id="KW-0238">DNA-binding</keyword>
<proteinExistence type="inferred from homology"/>
<keyword evidence="4" id="KW-0479">Metal-binding</keyword>
<evidence type="ECO:0000259" key="15">
    <source>
        <dbReference type="PROSITE" id="PS50157"/>
    </source>
</evidence>
<dbReference type="FunFam" id="3.30.160.60:FF:000132">
    <property type="entry name" value="PR domain zinc finger protein 1"/>
    <property type="match status" value="1"/>
</dbReference>
<feature type="domain" description="C2H2-type" evidence="15">
    <location>
        <begin position="161"/>
        <end position="188"/>
    </location>
</feature>
<dbReference type="Gene3D" id="3.30.160.60">
    <property type="entry name" value="Classic Zinc Finger"/>
    <property type="match status" value="3"/>
</dbReference>
<keyword evidence="17" id="KW-1185">Reference proteome</keyword>
<sequence>MTYLTQLQASYLQGIMGMPSPVIPAGQPRPSYFAPWYLYPYSRYLLPGYPLSASSIMVPVKAETPNQQTAYPLPVPSVRGQLNDHKLYRITSRPLIPAPTSAFSPPAEREAHCALYNTYDPPYTQMACTRPLTEKLGAQSPTPSIRTLPYPLRKVNGKTIYECNVCGKTFGQLSNLKVHLRVHSGERPFKCQTCDKGFTQLAHLQKHHLVHTGEKPYSCQVCSRRFSSTSNLKTHLRAALRGETFPLPPLSGSFLSACAPQAPQTSPWT</sequence>